<protein>
    <recommendedName>
        <fullName evidence="3">Protein FAR1-RELATED SEQUENCE</fullName>
    </recommendedName>
</protein>
<name>A0AA88RWL5_9ASTE</name>
<keyword evidence="2" id="KW-1185">Reference proteome</keyword>
<accession>A0AA88RWL5</accession>
<reference evidence="1" key="1">
    <citation type="submission" date="2022-12" db="EMBL/GenBank/DDBJ databases">
        <title>Draft genome assemblies for two species of Escallonia (Escalloniales).</title>
        <authorList>
            <person name="Chanderbali A."/>
            <person name="Dervinis C."/>
            <person name="Anghel I."/>
            <person name="Soltis D."/>
            <person name="Soltis P."/>
            <person name="Zapata F."/>
        </authorList>
    </citation>
    <scope>NUCLEOTIDE SEQUENCE</scope>
    <source>
        <strain evidence="1">UCBG92.1500</strain>
        <tissue evidence="1">Leaf</tissue>
    </source>
</reference>
<evidence type="ECO:0008006" key="3">
    <source>
        <dbReference type="Google" id="ProtNLM"/>
    </source>
</evidence>
<gene>
    <name evidence="1" type="ORF">RJ640_017695</name>
</gene>
<dbReference type="AlphaFoldDB" id="A0AA88RWL5"/>
<comment type="caution">
    <text evidence="1">The sequence shown here is derived from an EMBL/GenBank/DDBJ whole genome shotgun (WGS) entry which is preliminary data.</text>
</comment>
<proteinExistence type="predicted"/>
<dbReference type="Proteomes" id="UP001187471">
    <property type="component" value="Unassembled WGS sequence"/>
</dbReference>
<dbReference type="PANTHER" id="PTHR46328:SF41">
    <property type="entry name" value="FAR1 DNA BINDING DOMAIN, FHY3_FAR1 FAMILY-RELATED"/>
    <property type="match status" value="1"/>
</dbReference>
<sequence>MASHNFKSVEEIDETEALIDYDIFYTHGGLDETRVDDVCDLLRCDNEVSTPRENDTYENFDSQQIDGKTFDTLEAAYEFYNQYALLNGFGTRKHNVHKIRETSVTLSKKLGVWVVDKFQDVHNHPLTTTPSKKKKITNLSEYYILPRWTIHARYKVGDVGNRMDEISRHSTEKRVSLLTLWSVRAKFTRAIDNGRNYPSKICEIDARLSSFLEKQAARKNVEKRVGDKMVIRVSRKRYSAVDFKEGERKTRGHVLAWQWTTPNSGFPISHSSLTKETYLATYLGRDV</sequence>
<evidence type="ECO:0000313" key="2">
    <source>
        <dbReference type="Proteomes" id="UP001187471"/>
    </source>
</evidence>
<evidence type="ECO:0000313" key="1">
    <source>
        <dbReference type="EMBL" id="KAK2980215.1"/>
    </source>
</evidence>
<dbReference type="EMBL" id="JAVXUO010001662">
    <property type="protein sequence ID" value="KAK2980215.1"/>
    <property type="molecule type" value="Genomic_DNA"/>
</dbReference>
<dbReference type="PANTHER" id="PTHR46328">
    <property type="entry name" value="FAR-RED IMPAIRED RESPONSIVE (FAR1) FAMILY PROTEIN-RELATED"/>
    <property type="match status" value="1"/>
</dbReference>
<organism evidence="1 2">
    <name type="scientific">Escallonia rubra</name>
    <dbReference type="NCBI Taxonomy" id="112253"/>
    <lineage>
        <taxon>Eukaryota</taxon>
        <taxon>Viridiplantae</taxon>
        <taxon>Streptophyta</taxon>
        <taxon>Embryophyta</taxon>
        <taxon>Tracheophyta</taxon>
        <taxon>Spermatophyta</taxon>
        <taxon>Magnoliopsida</taxon>
        <taxon>eudicotyledons</taxon>
        <taxon>Gunneridae</taxon>
        <taxon>Pentapetalae</taxon>
        <taxon>asterids</taxon>
        <taxon>campanulids</taxon>
        <taxon>Escalloniales</taxon>
        <taxon>Escalloniaceae</taxon>
        <taxon>Escallonia</taxon>
    </lineage>
</organism>